<accession>A0A562PK39</accession>
<evidence type="ECO:0000259" key="2">
    <source>
        <dbReference type="Pfam" id="PF07589"/>
    </source>
</evidence>
<gene>
    <name evidence="3" type="ORF">IP92_03974</name>
</gene>
<reference evidence="3 4" key="1">
    <citation type="journal article" date="2015" name="Stand. Genomic Sci.">
        <title>Genomic Encyclopedia of Bacterial and Archaeal Type Strains, Phase III: the genomes of soil and plant-associated and newly described type strains.</title>
        <authorList>
            <person name="Whitman W.B."/>
            <person name="Woyke T."/>
            <person name="Klenk H.P."/>
            <person name="Zhou Y."/>
            <person name="Lilburn T.G."/>
            <person name="Beck B.J."/>
            <person name="De Vos P."/>
            <person name="Vandamme P."/>
            <person name="Eisen J.A."/>
            <person name="Garrity G."/>
            <person name="Hugenholtz P."/>
            <person name="Kyrpides N.C."/>
        </authorList>
    </citation>
    <scope>NUCLEOTIDE SEQUENCE [LARGE SCALE GENOMIC DNA]</scope>
    <source>
        <strain evidence="3 4">CGMCC 1.10685</strain>
    </source>
</reference>
<dbReference type="RefSeq" id="WP_229418869.1">
    <property type="nucleotide sequence ID" value="NZ_CP046904.1"/>
</dbReference>
<feature type="chain" id="PRO_5022085444" evidence="1">
    <location>
        <begin position="22"/>
        <end position="237"/>
    </location>
</feature>
<evidence type="ECO:0000313" key="4">
    <source>
        <dbReference type="Proteomes" id="UP000315112"/>
    </source>
</evidence>
<evidence type="ECO:0000313" key="3">
    <source>
        <dbReference type="EMBL" id="TWI44804.1"/>
    </source>
</evidence>
<dbReference type="EMBL" id="VLKW01000008">
    <property type="protein sequence ID" value="TWI44804.1"/>
    <property type="molecule type" value="Genomic_DNA"/>
</dbReference>
<proteinExistence type="predicted"/>
<protein>
    <submittedName>
        <fullName evidence="3">Putative secreted protein with PEP-CTERM sorting signal/MYXO-CTERM domain-containing protein</fullName>
    </submittedName>
</protein>
<feature type="domain" description="Ice-binding protein C-terminal" evidence="2">
    <location>
        <begin position="211"/>
        <end position="233"/>
    </location>
</feature>
<dbReference type="InterPro" id="IPR013424">
    <property type="entry name" value="Ice-binding_C"/>
</dbReference>
<dbReference type="Proteomes" id="UP000315112">
    <property type="component" value="Unassembled WGS sequence"/>
</dbReference>
<comment type="caution">
    <text evidence="3">The sequence shown here is derived from an EMBL/GenBank/DDBJ whole genome shotgun (WGS) entry which is preliminary data.</text>
</comment>
<keyword evidence="1" id="KW-0732">Signal</keyword>
<feature type="signal peptide" evidence="1">
    <location>
        <begin position="1"/>
        <end position="21"/>
    </location>
</feature>
<dbReference type="AlphaFoldDB" id="A0A562PK39"/>
<dbReference type="NCBIfam" id="TIGR02595">
    <property type="entry name" value="PEP_CTERM"/>
    <property type="match status" value="1"/>
</dbReference>
<dbReference type="Pfam" id="PF07589">
    <property type="entry name" value="PEP-CTERM"/>
    <property type="match status" value="1"/>
</dbReference>
<organism evidence="3 4">
    <name type="scientific">Pseudoduganella flava</name>
    <dbReference type="NCBI Taxonomy" id="871742"/>
    <lineage>
        <taxon>Bacteria</taxon>
        <taxon>Pseudomonadati</taxon>
        <taxon>Pseudomonadota</taxon>
        <taxon>Betaproteobacteria</taxon>
        <taxon>Burkholderiales</taxon>
        <taxon>Oxalobacteraceae</taxon>
        <taxon>Telluria group</taxon>
        <taxon>Pseudoduganella</taxon>
    </lineage>
</organism>
<sequence>MQLLARALSAAVLLCAGTAYADNIPVYEATGFTLTRNELDPVVNISVLSEAPGSTTFWLEGMEPNLIASTDSSYQQYSYDYKSFDAYYGLAVKAGYRITSITVNGNFAGELYPAQWTMPGDANNAMNFSVNAGGGYFDNASATDLHGLQEFKVTTGPMALEGETVVALHGSVDVGAESVFYYDEISGEQYWLGSQAAGNLNWLRMTVNVSPVPEPGTWAMLTVGLAGLAAARRYRRR</sequence>
<evidence type="ECO:0000256" key="1">
    <source>
        <dbReference type="SAM" id="SignalP"/>
    </source>
</evidence>
<name>A0A562PK39_9BURK</name>